<dbReference type="InterPro" id="IPR007743">
    <property type="entry name" value="Immunity-related_GTPase-like"/>
</dbReference>
<dbReference type="OrthoDB" id="422720at2759"/>
<dbReference type="EMBL" id="JAEPRA010000006">
    <property type="protein sequence ID" value="KAG2183925.1"/>
    <property type="molecule type" value="Genomic_DNA"/>
</dbReference>
<reference evidence="7" key="1">
    <citation type="submission" date="2020-12" db="EMBL/GenBank/DDBJ databases">
        <title>Metabolic potential, ecology and presence of endohyphal bacteria is reflected in genomic diversity of Mucoromycotina.</title>
        <authorList>
            <person name="Muszewska A."/>
            <person name="Okrasinska A."/>
            <person name="Steczkiewicz K."/>
            <person name="Drgas O."/>
            <person name="Orlowska M."/>
            <person name="Perlinska-Lenart U."/>
            <person name="Aleksandrzak-Piekarczyk T."/>
            <person name="Szatraj K."/>
            <person name="Zielenkiewicz U."/>
            <person name="Pilsyk S."/>
            <person name="Malc E."/>
            <person name="Mieczkowski P."/>
            <person name="Kruszewska J.S."/>
            <person name="Biernat P."/>
            <person name="Pawlowska J."/>
        </authorList>
    </citation>
    <scope>NUCLEOTIDE SEQUENCE</scope>
    <source>
        <strain evidence="7">WA0000051536</strain>
    </source>
</reference>
<feature type="non-terminal residue" evidence="7">
    <location>
        <position position="1"/>
    </location>
</feature>
<dbReference type="Gene3D" id="3.40.50.300">
    <property type="entry name" value="P-loop containing nucleotide triphosphate hydrolases"/>
    <property type="match status" value="1"/>
</dbReference>
<dbReference type="Pfam" id="PF05049">
    <property type="entry name" value="IIGP"/>
    <property type="match status" value="1"/>
</dbReference>
<dbReference type="GO" id="GO:0016020">
    <property type="term" value="C:membrane"/>
    <property type="evidence" value="ECO:0007669"/>
    <property type="project" value="InterPro"/>
</dbReference>
<sequence length="391" mass="43061">MCLLKVFFPPTEAPQSSSAHYLSVQRSPITIPSPRYTNSSSTHKISSIMAPQTASELRVMETAKRGMQAIGLVSLAVVSAPVVIIACPLLGAYEFATAYDAELYSGSKIIDGVIGGLFGVVTSPLAPFYIAWGVIEELYKEPPPRPISISNTFQERARRDIGLDCLNFYNIAVVGVTGTGKSSVVNGLLGYRDSHPFASKVGEIESTAQPLGYRHPVLPTLMIWDMPGAGTKSHPAKSYYEDKYLQAFDALVIVTGDRLMATDVHIARAAHAHGQPYYIVRNKMDVAIQSRLRRKSVKGSIGHNQWANTVGELATEMQIQRDMKMFNFSTENLFLISAWDLQNLVISLRNHQPVGDMRIIHEKILITTLLDTIAEKRRQELASDSGISTEH</sequence>
<dbReference type="InterPro" id="IPR051515">
    <property type="entry name" value="IRG"/>
</dbReference>
<feature type="transmembrane region" description="Helical" evidence="5">
    <location>
        <begin position="113"/>
        <end position="135"/>
    </location>
</feature>
<dbReference type="InterPro" id="IPR027417">
    <property type="entry name" value="P-loop_NTPase"/>
</dbReference>
<evidence type="ECO:0000256" key="3">
    <source>
        <dbReference type="ARBA" id="ARBA00022801"/>
    </source>
</evidence>
<protein>
    <recommendedName>
        <fullName evidence="6">IRG-type G domain-containing protein</fullName>
    </recommendedName>
</protein>
<evidence type="ECO:0000259" key="6">
    <source>
        <dbReference type="PROSITE" id="PS51716"/>
    </source>
</evidence>
<keyword evidence="3" id="KW-0378">Hydrolase</keyword>
<organism evidence="7 8">
    <name type="scientific">Umbelopsis vinacea</name>
    <dbReference type="NCBI Taxonomy" id="44442"/>
    <lineage>
        <taxon>Eukaryota</taxon>
        <taxon>Fungi</taxon>
        <taxon>Fungi incertae sedis</taxon>
        <taxon>Mucoromycota</taxon>
        <taxon>Mucoromycotina</taxon>
        <taxon>Umbelopsidomycetes</taxon>
        <taxon>Umbelopsidales</taxon>
        <taxon>Umbelopsidaceae</taxon>
        <taxon>Umbelopsis</taxon>
    </lineage>
</organism>
<dbReference type="Proteomes" id="UP000612746">
    <property type="component" value="Unassembled WGS sequence"/>
</dbReference>
<gene>
    <name evidence="7" type="ORF">INT44_008936</name>
</gene>
<evidence type="ECO:0000256" key="1">
    <source>
        <dbReference type="ARBA" id="ARBA00005429"/>
    </source>
</evidence>
<accession>A0A8H7Q1R9</accession>
<keyword evidence="5" id="KW-0812">Transmembrane</keyword>
<keyword evidence="2" id="KW-0547">Nucleotide-binding</keyword>
<dbReference type="SUPFAM" id="SSF52540">
    <property type="entry name" value="P-loop containing nucleoside triphosphate hydrolases"/>
    <property type="match status" value="1"/>
</dbReference>
<keyword evidence="5" id="KW-0472">Membrane</keyword>
<evidence type="ECO:0000313" key="7">
    <source>
        <dbReference type="EMBL" id="KAG2183925.1"/>
    </source>
</evidence>
<evidence type="ECO:0000256" key="4">
    <source>
        <dbReference type="ARBA" id="ARBA00023134"/>
    </source>
</evidence>
<evidence type="ECO:0000256" key="5">
    <source>
        <dbReference type="SAM" id="Phobius"/>
    </source>
</evidence>
<comment type="similarity">
    <text evidence="1">Belongs to the TRAFAC class dynamin-like GTPase superfamily. IRG family.</text>
</comment>
<dbReference type="GO" id="GO:0003924">
    <property type="term" value="F:GTPase activity"/>
    <property type="evidence" value="ECO:0007669"/>
    <property type="project" value="TreeGrafter"/>
</dbReference>
<name>A0A8H7Q1R9_9FUNG</name>
<dbReference type="PROSITE" id="PS51716">
    <property type="entry name" value="G_IRG"/>
    <property type="match status" value="1"/>
</dbReference>
<evidence type="ECO:0000313" key="8">
    <source>
        <dbReference type="Proteomes" id="UP000612746"/>
    </source>
</evidence>
<dbReference type="AlphaFoldDB" id="A0A8H7Q1R9"/>
<feature type="domain" description="IRG-type G" evidence="6">
    <location>
        <begin position="167"/>
        <end position="351"/>
    </location>
</feature>
<dbReference type="PANTHER" id="PTHR32341:SF17">
    <property type="entry name" value="IRG-TYPE G DOMAIN-CONTAINING PROTEIN"/>
    <property type="match status" value="1"/>
</dbReference>
<dbReference type="InterPro" id="IPR030385">
    <property type="entry name" value="G_IRG_dom"/>
</dbReference>
<dbReference type="GO" id="GO:0005525">
    <property type="term" value="F:GTP binding"/>
    <property type="evidence" value="ECO:0007669"/>
    <property type="project" value="UniProtKB-KW"/>
</dbReference>
<keyword evidence="4" id="KW-0342">GTP-binding</keyword>
<evidence type="ECO:0000256" key="2">
    <source>
        <dbReference type="ARBA" id="ARBA00022741"/>
    </source>
</evidence>
<proteinExistence type="inferred from homology"/>
<dbReference type="PANTHER" id="PTHR32341">
    <property type="entry name" value="INTERFERON-INDUCIBLE GTPASE"/>
    <property type="match status" value="1"/>
</dbReference>
<keyword evidence="5" id="KW-1133">Transmembrane helix</keyword>
<feature type="transmembrane region" description="Helical" evidence="5">
    <location>
        <begin position="69"/>
        <end position="93"/>
    </location>
</feature>
<keyword evidence="8" id="KW-1185">Reference proteome</keyword>
<comment type="caution">
    <text evidence="7">The sequence shown here is derived from an EMBL/GenBank/DDBJ whole genome shotgun (WGS) entry which is preliminary data.</text>
</comment>